<evidence type="ECO:0000256" key="3">
    <source>
        <dbReference type="ARBA" id="ARBA00022692"/>
    </source>
</evidence>
<gene>
    <name evidence="10" type="ORF">CHIRRI_LOCUS13366</name>
</gene>
<evidence type="ECO:0000256" key="6">
    <source>
        <dbReference type="ARBA" id="ARBA00023170"/>
    </source>
</evidence>
<feature type="transmembrane region" description="Helical" evidence="8">
    <location>
        <begin position="346"/>
        <end position="367"/>
    </location>
</feature>
<keyword evidence="4 8" id="KW-1133">Transmembrane helix</keyword>
<reference evidence="10" key="1">
    <citation type="submission" date="2022-01" db="EMBL/GenBank/DDBJ databases">
        <authorList>
            <person name="King R."/>
        </authorList>
    </citation>
    <scope>NUCLEOTIDE SEQUENCE</scope>
</reference>
<comment type="subcellular location">
    <subcellularLocation>
        <location evidence="1">Cell membrane</location>
        <topology evidence="1">Multi-pass membrane protein</topology>
    </subcellularLocation>
</comment>
<feature type="signal peptide" evidence="9">
    <location>
        <begin position="1"/>
        <end position="19"/>
    </location>
</feature>
<protein>
    <recommendedName>
        <fullName evidence="12">Ionotropic receptor</fullName>
    </recommendedName>
</protein>
<dbReference type="AlphaFoldDB" id="A0A9N9S533"/>
<sequence length="640" mass="74764">MSFQFLLVLALGMISNICGNGFYFNDISSISIAIAKVCDEFYIKKSIEFDVILYGNETDYLKDIISMLLSQIGNRTATTFRHIKDIDLWDHKIYKSAIVFLTDQSLAYTFHKNVLLDNKFPTDFIFFMFSEHKIVAEPLINLYSDDRTSFLSHLFLFTNYQFHVELSTYDHFQLDHCNKPNRIQLNIFHKPSNEWKSKLRIYKRFQNFNNCTLVIDEPYGHFLYVNGDNSKIFDCIRLTPLKCGEIIRKAAFMFGTQGFIVDIFHILSKKQNFNPIYRFYTLNDSIFELLPFPKIVMATGSLIADQNDLGFITLLMFKTNFVLISTPSEFYTNYEKLWLPFDDVTWAIQLLIFLVAFSVIVVVKFMSRVVRNALFGKEVMTPALNVLHIFFGISQMKLPSACIPRFLLMIFIVFCLIFRTCYQSKIFEFMTSDMRKPPPNTIQDLIDRNYTILTCDKGHIDMLEQIVSEFTGVNIRIVDCVLFIKLYCDNFNNHNSKFAFFTEELQYFVINSLCHGSAVQLKSFHHDLPLVAMLASYNSFMFQHLNKLLERILPAGIPKYLLDYHMWMLFKKYEGFIDNSPKVLTINDLCFGLWLGACGLSIVAFMLEIVRFKLRKIFRILIGLTMFLRILIVRLKVVVV</sequence>
<feature type="transmembrane region" description="Helical" evidence="8">
    <location>
        <begin position="617"/>
        <end position="635"/>
    </location>
</feature>
<evidence type="ECO:0000256" key="9">
    <source>
        <dbReference type="SAM" id="SignalP"/>
    </source>
</evidence>
<keyword evidence="6" id="KW-0675">Receptor</keyword>
<dbReference type="InterPro" id="IPR052192">
    <property type="entry name" value="Insect_Ionotropic_Sensory_Rcpt"/>
</dbReference>
<evidence type="ECO:0000313" key="11">
    <source>
        <dbReference type="Proteomes" id="UP001153620"/>
    </source>
</evidence>
<keyword evidence="7" id="KW-0325">Glycoprotein</keyword>
<organism evidence="10 11">
    <name type="scientific">Chironomus riparius</name>
    <dbReference type="NCBI Taxonomy" id="315576"/>
    <lineage>
        <taxon>Eukaryota</taxon>
        <taxon>Metazoa</taxon>
        <taxon>Ecdysozoa</taxon>
        <taxon>Arthropoda</taxon>
        <taxon>Hexapoda</taxon>
        <taxon>Insecta</taxon>
        <taxon>Pterygota</taxon>
        <taxon>Neoptera</taxon>
        <taxon>Endopterygota</taxon>
        <taxon>Diptera</taxon>
        <taxon>Nematocera</taxon>
        <taxon>Chironomoidea</taxon>
        <taxon>Chironomidae</taxon>
        <taxon>Chironominae</taxon>
        <taxon>Chironomus</taxon>
    </lineage>
</organism>
<dbReference type="EMBL" id="OU895880">
    <property type="protein sequence ID" value="CAG9810553.1"/>
    <property type="molecule type" value="Genomic_DNA"/>
</dbReference>
<keyword evidence="11" id="KW-1185">Reference proteome</keyword>
<evidence type="ECO:0000256" key="5">
    <source>
        <dbReference type="ARBA" id="ARBA00023136"/>
    </source>
</evidence>
<dbReference type="PANTHER" id="PTHR42643:SF30">
    <property type="entry name" value="IONOTROPIC RECEPTOR 40A-RELATED"/>
    <property type="match status" value="1"/>
</dbReference>
<feature type="transmembrane region" description="Helical" evidence="8">
    <location>
        <begin position="379"/>
        <end position="397"/>
    </location>
</feature>
<evidence type="ECO:0000313" key="10">
    <source>
        <dbReference type="EMBL" id="CAG9810553.1"/>
    </source>
</evidence>
<dbReference type="Gene3D" id="1.10.287.70">
    <property type="match status" value="1"/>
</dbReference>
<evidence type="ECO:0000256" key="8">
    <source>
        <dbReference type="SAM" id="Phobius"/>
    </source>
</evidence>
<evidence type="ECO:0000256" key="7">
    <source>
        <dbReference type="ARBA" id="ARBA00023180"/>
    </source>
</evidence>
<reference evidence="10" key="2">
    <citation type="submission" date="2022-10" db="EMBL/GenBank/DDBJ databases">
        <authorList>
            <consortium name="ENA_rothamsted_submissions"/>
            <consortium name="culmorum"/>
            <person name="King R."/>
        </authorList>
    </citation>
    <scope>NUCLEOTIDE SEQUENCE</scope>
</reference>
<feature type="transmembrane region" description="Helical" evidence="8">
    <location>
        <begin position="403"/>
        <end position="422"/>
    </location>
</feature>
<keyword evidence="3 8" id="KW-0812">Transmembrane</keyword>
<proteinExistence type="predicted"/>
<name>A0A9N9S533_9DIPT</name>
<keyword evidence="2" id="KW-1003">Cell membrane</keyword>
<keyword evidence="9" id="KW-0732">Signal</keyword>
<feature type="transmembrane region" description="Helical" evidence="8">
    <location>
        <begin position="591"/>
        <end position="610"/>
    </location>
</feature>
<evidence type="ECO:0008006" key="12">
    <source>
        <dbReference type="Google" id="ProtNLM"/>
    </source>
</evidence>
<evidence type="ECO:0000256" key="1">
    <source>
        <dbReference type="ARBA" id="ARBA00004651"/>
    </source>
</evidence>
<dbReference type="Proteomes" id="UP001153620">
    <property type="component" value="Chromosome 4"/>
</dbReference>
<accession>A0A9N9S533</accession>
<dbReference type="PANTHER" id="PTHR42643">
    <property type="entry name" value="IONOTROPIC RECEPTOR 20A-RELATED"/>
    <property type="match status" value="1"/>
</dbReference>
<dbReference type="GO" id="GO:0005886">
    <property type="term" value="C:plasma membrane"/>
    <property type="evidence" value="ECO:0007669"/>
    <property type="project" value="UniProtKB-SubCell"/>
</dbReference>
<evidence type="ECO:0000256" key="2">
    <source>
        <dbReference type="ARBA" id="ARBA00022475"/>
    </source>
</evidence>
<feature type="chain" id="PRO_5040270587" description="Ionotropic receptor" evidence="9">
    <location>
        <begin position="20"/>
        <end position="640"/>
    </location>
</feature>
<evidence type="ECO:0000256" key="4">
    <source>
        <dbReference type="ARBA" id="ARBA00022989"/>
    </source>
</evidence>
<dbReference type="OrthoDB" id="7739311at2759"/>
<keyword evidence="5 8" id="KW-0472">Membrane</keyword>